<evidence type="ECO:0000256" key="2">
    <source>
        <dbReference type="ARBA" id="ARBA00004752"/>
    </source>
</evidence>
<name>A0AA48HW03_9ALTE</name>
<gene>
    <name evidence="7 11" type="primary">murD</name>
    <name evidence="11" type="ORF">MACH26_11110</name>
</gene>
<sequence length="434" mass="46641">MLVSQLKNKKIAIVGMGLTGQSCARFLVRHDIDAVGFDSRSLNEADFDIRCQFGAFQENQFIDFDVILLSPGISLLTPAIRRAIECGVEISSDIALFAANFSGAIIGVTGSNGKSTVVSMLEAVFLEAQVPVALGGNIGIPALDILDQDIAIAVLELSSFQLETVSNLPLKAAAVLNVCEDHMDRYPDFQSYCAAKQSIFDNAEFKLANIDDKNTWPVNAKADAYIRRDNQANGFGLQFSPAAITFDGEPFIFANELKITGIHNLLNAQATCIIASQFDVPQSEIRNALCGFEGLAHRCQLIAYKQGISWVNDSKATNVGATIAAIEGLRPLVDGELCLIAGGDAKQADLSVLANRIERDVNRLITLGKDGHILAAMKDNSVAVQTLQEAVKVAANEGKGGDMVLLSPACASLDMFDNYQHRGQVFVDAVEELL</sequence>
<accession>A0AA48HW03</accession>
<comment type="pathway">
    <text evidence="2 7 8">Cell wall biogenesis; peptidoglycan biosynthesis.</text>
</comment>
<comment type="similarity">
    <text evidence="7">Belongs to the MurCDEF family.</text>
</comment>
<feature type="binding site" evidence="7">
    <location>
        <begin position="110"/>
        <end position="116"/>
    </location>
    <ligand>
        <name>ATP</name>
        <dbReference type="ChEBI" id="CHEBI:30616"/>
    </ligand>
</feature>
<evidence type="ECO:0000256" key="8">
    <source>
        <dbReference type="RuleBase" id="RU003664"/>
    </source>
</evidence>
<comment type="catalytic activity">
    <reaction evidence="7 8">
        <text>UDP-N-acetyl-alpha-D-muramoyl-L-alanine + D-glutamate + ATP = UDP-N-acetyl-alpha-D-muramoyl-L-alanyl-D-glutamate + ADP + phosphate + H(+)</text>
        <dbReference type="Rhea" id="RHEA:16429"/>
        <dbReference type="ChEBI" id="CHEBI:15378"/>
        <dbReference type="ChEBI" id="CHEBI:29986"/>
        <dbReference type="ChEBI" id="CHEBI:30616"/>
        <dbReference type="ChEBI" id="CHEBI:43474"/>
        <dbReference type="ChEBI" id="CHEBI:83898"/>
        <dbReference type="ChEBI" id="CHEBI:83900"/>
        <dbReference type="ChEBI" id="CHEBI:456216"/>
        <dbReference type="EC" id="6.3.2.9"/>
    </reaction>
</comment>
<dbReference type="Gene3D" id="3.90.190.20">
    <property type="entry name" value="Mur ligase, C-terminal domain"/>
    <property type="match status" value="1"/>
</dbReference>
<dbReference type="InterPro" id="IPR036615">
    <property type="entry name" value="Mur_ligase_C_dom_sf"/>
</dbReference>
<dbReference type="Proteomes" id="UP001333710">
    <property type="component" value="Chromosome"/>
</dbReference>
<dbReference type="InterPro" id="IPR005762">
    <property type="entry name" value="MurD"/>
</dbReference>
<evidence type="ECO:0000259" key="9">
    <source>
        <dbReference type="Pfam" id="PF02875"/>
    </source>
</evidence>
<dbReference type="GO" id="GO:0009252">
    <property type="term" value="P:peptidoglycan biosynthetic process"/>
    <property type="evidence" value="ECO:0007669"/>
    <property type="project" value="UniProtKB-UniRule"/>
</dbReference>
<keyword evidence="7 8" id="KW-0573">Peptidoglycan synthesis</keyword>
<keyword evidence="12" id="KW-1185">Reference proteome</keyword>
<evidence type="ECO:0000313" key="11">
    <source>
        <dbReference type="EMBL" id="BDX05590.1"/>
    </source>
</evidence>
<keyword evidence="7 8" id="KW-0133">Cell shape</keyword>
<proteinExistence type="inferred from homology"/>
<dbReference type="GO" id="GO:0005737">
    <property type="term" value="C:cytoplasm"/>
    <property type="evidence" value="ECO:0007669"/>
    <property type="project" value="UniProtKB-SubCell"/>
</dbReference>
<dbReference type="InterPro" id="IPR004101">
    <property type="entry name" value="Mur_ligase_C"/>
</dbReference>
<dbReference type="KEGG" id="pmaw:MACH26_11110"/>
<dbReference type="Gene3D" id="3.40.50.720">
    <property type="entry name" value="NAD(P)-binding Rossmann-like Domain"/>
    <property type="match status" value="1"/>
</dbReference>
<evidence type="ECO:0000256" key="4">
    <source>
        <dbReference type="ARBA" id="ARBA00022598"/>
    </source>
</evidence>
<feature type="domain" description="Mur ligase central" evidence="10">
    <location>
        <begin position="108"/>
        <end position="274"/>
    </location>
</feature>
<protein>
    <recommendedName>
        <fullName evidence="7 8">UDP-N-acetylmuramoylalanine--D-glutamate ligase</fullName>
        <ecNumber evidence="7 8">6.3.2.9</ecNumber>
    </recommendedName>
    <alternativeName>
        <fullName evidence="7">D-glutamic acid-adding enzyme</fullName>
    </alternativeName>
    <alternativeName>
        <fullName evidence="7">UDP-N-acetylmuramoyl-L-alanyl-D-glutamate synthetase</fullName>
    </alternativeName>
</protein>
<reference evidence="11" key="1">
    <citation type="submission" date="2023-01" db="EMBL/GenBank/DDBJ databases">
        <title>Complete genome sequence of Planctobacterium marinum strain Dej080120_11.</title>
        <authorList>
            <person name="Ueki S."/>
            <person name="Maruyama F."/>
        </authorList>
    </citation>
    <scope>NUCLEOTIDE SEQUENCE</scope>
    <source>
        <strain evidence="11">Dej080120_11</strain>
    </source>
</reference>
<dbReference type="SUPFAM" id="SSF51984">
    <property type="entry name" value="MurCD N-terminal domain"/>
    <property type="match status" value="1"/>
</dbReference>
<dbReference type="InterPro" id="IPR013221">
    <property type="entry name" value="Mur_ligase_cen"/>
</dbReference>
<dbReference type="SUPFAM" id="SSF53623">
    <property type="entry name" value="MurD-like peptide ligases, catalytic domain"/>
    <property type="match status" value="1"/>
</dbReference>
<keyword evidence="7 8" id="KW-0961">Cell wall biogenesis/degradation</keyword>
<feature type="domain" description="Mur ligase C-terminal" evidence="9">
    <location>
        <begin position="297"/>
        <end position="410"/>
    </location>
</feature>
<dbReference type="GO" id="GO:0051301">
    <property type="term" value="P:cell division"/>
    <property type="evidence" value="ECO:0007669"/>
    <property type="project" value="UniProtKB-KW"/>
</dbReference>
<dbReference type="Pfam" id="PF21799">
    <property type="entry name" value="MurD-like_N"/>
    <property type="match status" value="1"/>
</dbReference>
<dbReference type="HAMAP" id="MF_00639">
    <property type="entry name" value="MurD"/>
    <property type="match status" value="1"/>
</dbReference>
<dbReference type="InterPro" id="IPR036565">
    <property type="entry name" value="Mur-like_cat_sf"/>
</dbReference>
<dbReference type="EC" id="6.3.2.9" evidence="7 8"/>
<dbReference type="AlphaFoldDB" id="A0AA48HW03"/>
<keyword evidence="4 7" id="KW-0436">Ligase</keyword>
<dbReference type="PANTHER" id="PTHR43692:SF1">
    <property type="entry name" value="UDP-N-ACETYLMURAMOYLALANINE--D-GLUTAMATE LIGASE"/>
    <property type="match status" value="1"/>
</dbReference>
<dbReference type="RefSeq" id="WP_338291574.1">
    <property type="nucleotide sequence ID" value="NZ_AP027272.1"/>
</dbReference>
<keyword evidence="5 7" id="KW-0547">Nucleotide-binding</keyword>
<dbReference type="PANTHER" id="PTHR43692">
    <property type="entry name" value="UDP-N-ACETYLMURAMOYLALANINE--D-GLUTAMATE LIGASE"/>
    <property type="match status" value="1"/>
</dbReference>
<dbReference type="NCBIfam" id="TIGR01087">
    <property type="entry name" value="murD"/>
    <property type="match status" value="1"/>
</dbReference>
<evidence type="ECO:0000256" key="6">
    <source>
        <dbReference type="ARBA" id="ARBA00022840"/>
    </source>
</evidence>
<dbReference type="Gene3D" id="3.40.1190.10">
    <property type="entry name" value="Mur-like, catalytic domain"/>
    <property type="match status" value="1"/>
</dbReference>
<dbReference type="GO" id="GO:0008764">
    <property type="term" value="F:UDP-N-acetylmuramoylalanine-D-glutamate ligase activity"/>
    <property type="evidence" value="ECO:0007669"/>
    <property type="project" value="UniProtKB-UniRule"/>
</dbReference>
<comment type="subcellular location">
    <subcellularLocation>
        <location evidence="1 7 8">Cytoplasm</location>
    </subcellularLocation>
</comment>
<dbReference type="Pfam" id="PF08245">
    <property type="entry name" value="Mur_ligase_M"/>
    <property type="match status" value="1"/>
</dbReference>
<evidence type="ECO:0000256" key="1">
    <source>
        <dbReference type="ARBA" id="ARBA00004496"/>
    </source>
</evidence>
<keyword evidence="6 7" id="KW-0067">ATP-binding</keyword>
<organism evidence="11 12">
    <name type="scientific">Planctobacterium marinum</name>
    <dbReference type="NCBI Taxonomy" id="1631968"/>
    <lineage>
        <taxon>Bacteria</taxon>
        <taxon>Pseudomonadati</taxon>
        <taxon>Pseudomonadota</taxon>
        <taxon>Gammaproteobacteria</taxon>
        <taxon>Alteromonadales</taxon>
        <taxon>Alteromonadaceae</taxon>
        <taxon>Planctobacterium</taxon>
    </lineage>
</organism>
<dbReference type="SUPFAM" id="SSF53244">
    <property type="entry name" value="MurD-like peptide ligases, peptide-binding domain"/>
    <property type="match status" value="1"/>
</dbReference>
<evidence type="ECO:0000256" key="3">
    <source>
        <dbReference type="ARBA" id="ARBA00022490"/>
    </source>
</evidence>
<evidence type="ECO:0000256" key="5">
    <source>
        <dbReference type="ARBA" id="ARBA00022741"/>
    </source>
</evidence>
<dbReference type="PROSITE" id="PS51257">
    <property type="entry name" value="PROKAR_LIPOPROTEIN"/>
    <property type="match status" value="1"/>
</dbReference>
<dbReference type="EMBL" id="AP027272">
    <property type="protein sequence ID" value="BDX05590.1"/>
    <property type="molecule type" value="Genomic_DNA"/>
</dbReference>
<dbReference type="GO" id="GO:0071555">
    <property type="term" value="P:cell wall organization"/>
    <property type="evidence" value="ECO:0007669"/>
    <property type="project" value="UniProtKB-KW"/>
</dbReference>
<dbReference type="GO" id="GO:0008360">
    <property type="term" value="P:regulation of cell shape"/>
    <property type="evidence" value="ECO:0007669"/>
    <property type="project" value="UniProtKB-KW"/>
</dbReference>
<evidence type="ECO:0000259" key="10">
    <source>
        <dbReference type="Pfam" id="PF08245"/>
    </source>
</evidence>
<evidence type="ECO:0000256" key="7">
    <source>
        <dbReference type="HAMAP-Rule" id="MF_00639"/>
    </source>
</evidence>
<dbReference type="GO" id="GO:0005524">
    <property type="term" value="F:ATP binding"/>
    <property type="evidence" value="ECO:0007669"/>
    <property type="project" value="UniProtKB-UniRule"/>
</dbReference>
<keyword evidence="3 7" id="KW-0963">Cytoplasm</keyword>
<keyword evidence="7 8" id="KW-0131">Cell cycle</keyword>
<dbReference type="Pfam" id="PF02875">
    <property type="entry name" value="Mur_ligase_C"/>
    <property type="match status" value="1"/>
</dbReference>
<keyword evidence="7 8" id="KW-0132">Cell division</keyword>
<comment type="function">
    <text evidence="7 8">Cell wall formation. Catalyzes the addition of glutamate to the nucleotide precursor UDP-N-acetylmuramoyl-L-alanine (UMA).</text>
</comment>
<evidence type="ECO:0000313" key="12">
    <source>
        <dbReference type="Proteomes" id="UP001333710"/>
    </source>
</evidence>